<accession>A0A348WC78</accession>
<sequence>MPSKSSEFHPSIKTQNTNETTDRKTDVGPGGETHQRAADGQRLTTAQGVPVADNQNSLKAGSRGPTLMEDFHFREKLFHFDHERIPERVVHA</sequence>
<keyword evidence="3" id="KW-0575">Peroxidase</keyword>
<feature type="non-terminal residue" evidence="11">
    <location>
        <position position="92"/>
    </location>
</feature>
<dbReference type="EMBL" id="DMVW01000096">
    <property type="protein sequence ID" value="HAR52140.1"/>
    <property type="molecule type" value="Genomic_DNA"/>
</dbReference>
<evidence type="ECO:0000259" key="10">
    <source>
        <dbReference type="Pfam" id="PF00199"/>
    </source>
</evidence>
<dbReference type="GO" id="GO:0006979">
    <property type="term" value="P:response to oxidative stress"/>
    <property type="evidence" value="ECO:0007669"/>
    <property type="project" value="InterPro"/>
</dbReference>
<evidence type="ECO:0000313" key="12">
    <source>
        <dbReference type="Proteomes" id="UP000264719"/>
    </source>
</evidence>
<dbReference type="PROSITE" id="PS51402">
    <property type="entry name" value="CATALASE_3"/>
    <property type="match status" value="1"/>
</dbReference>
<feature type="region of interest" description="Disordered" evidence="9">
    <location>
        <begin position="1"/>
        <end position="64"/>
    </location>
</feature>
<evidence type="ECO:0000256" key="6">
    <source>
        <dbReference type="ARBA" id="ARBA00023002"/>
    </source>
</evidence>
<dbReference type="AlphaFoldDB" id="A0A348WC78"/>
<dbReference type="GO" id="GO:0042744">
    <property type="term" value="P:hydrogen peroxide catabolic process"/>
    <property type="evidence" value="ECO:0007669"/>
    <property type="project" value="UniProtKB-KW"/>
</dbReference>
<name>A0A348WC78_9RHOB</name>
<dbReference type="Pfam" id="PF00199">
    <property type="entry name" value="Catalase"/>
    <property type="match status" value="1"/>
</dbReference>
<dbReference type="PANTHER" id="PTHR42821">
    <property type="entry name" value="CATALASE"/>
    <property type="match status" value="1"/>
</dbReference>
<dbReference type="GO" id="GO:0005829">
    <property type="term" value="C:cytosol"/>
    <property type="evidence" value="ECO:0007669"/>
    <property type="project" value="TreeGrafter"/>
</dbReference>
<reference evidence="11 12" key="1">
    <citation type="journal article" date="2018" name="Nat. Biotechnol.">
        <title>A standardized bacterial taxonomy based on genome phylogeny substantially revises the tree of life.</title>
        <authorList>
            <person name="Parks D.H."/>
            <person name="Chuvochina M."/>
            <person name="Waite D.W."/>
            <person name="Rinke C."/>
            <person name="Skarshewski A."/>
            <person name="Chaumeil P.A."/>
            <person name="Hugenholtz P."/>
        </authorList>
    </citation>
    <scope>NUCLEOTIDE SEQUENCE [LARGE SCALE GENOMIC DNA]</scope>
    <source>
        <strain evidence="11">UBA9169</strain>
    </source>
</reference>
<evidence type="ECO:0000256" key="8">
    <source>
        <dbReference type="ARBA" id="ARBA00023324"/>
    </source>
</evidence>
<dbReference type="Gene3D" id="2.40.180.10">
    <property type="entry name" value="Catalase core domain"/>
    <property type="match status" value="1"/>
</dbReference>
<comment type="cofactor">
    <cofactor evidence="1">
        <name>heme</name>
        <dbReference type="ChEBI" id="CHEBI:30413"/>
    </cofactor>
</comment>
<evidence type="ECO:0000256" key="3">
    <source>
        <dbReference type="ARBA" id="ARBA00022559"/>
    </source>
</evidence>
<keyword evidence="6" id="KW-0560">Oxidoreductase</keyword>
<keyword evidence="4" id="KW-0349">Heme</keyword>
<dbReference type="InterPro" id="IPR020835">
    <property type="entry name" value="Catalase_sf"/>
</dbReference>
<evidence type="ECO:0000256" key="9">
    <source>
        <dbReference type="SAM" id="MobiDB-lite"/>
    </source>
</evidence>
<dbReference type="InterPro" id="IPR018028">
    <property type="entry name" value="Catalase"/>
</dbReference>
<evidence type="ECO:0000313" key="11">
    <source>
        <dbReference type="EMBL" id="HAR52140.1"/>
    </source>
</evidence>
<dbReference type="Proteomes" id="UP000264719">
    <property type="component" value="Unassembled WGS sequence"/>
</dbReference>
<dbReference type="InterPro" id="IPR024712">
    <property type="entry name" value="Catalase_clade2"/>
</dbReference>
<organism evidence="11 12">
    <name type="scientific">Roseovarius nubinhibens</name>
    <dbReference type="NCBI Taxonomy" id="314263"/>
    <lineage>
        <taxon>Bacteria</taxon>
        <taxon>Pseudomonadati</taxon>
        <taxon>Pseudomonadota</taxon>
        <taxon>Alphaproteobacteria</taxon>
        <taxon>Rhodobacterales</taxon>
        <taxon>Roseobacteraceae</taxon>
        <taxon>Roseovarius</taxon>
    </lineage>
</organism>
<keyword evidence="7" id="KW-0408">Iron</keyword>
<feature type="domain" description="Catalase core" evidence="10">
    <location>
        <begin position="44"/>
        <end position="92"/>
    </location>
</feature>
<dbReference type="GO" id="GO:0046872">
    <property type="term" value="F:metal ion binding"/>
    <property type="evidence" value="ECO:0007669"/>
    <property type="project" value="UniProtKB-KW"/>
</dbReference>
<comment type="caution">
    <text evidence="11">The sequence shown here is derived from an EMBL/GenBank/DDBJ whole genome shotgun (WGS) entry which is preliminary data.</text>
</comment>
<gene>
    <name evidence="11" type="ORF">DCS45_09725</name>
</gene>
<evidence type="ECO:0000256" key="2">
    <source>
        <dbReference type="ARBA" id="ARBA00012314"/>
    </source>
</evidence>
<feature type="compositionally biased region" description="Polar residues" evidence="9">
    <location>
        <begin position="42"/>
        <end position="59"/>
    </location>
</feature>
<dbReference type="PANTHER" id="PTHR42821:SF1">
    <property type="entry name" value="CATALASE-B"/>
    <property type="match status" value="1"/>
</dbReference>
<dbReference type="InterPro" id="IPR011614">
    <property type="entry name" value="Catalase_core"/>
</dbReference>
<proteinExistence type="predicted"/>
<dbReference type="SUPFAM" id="SSF56634">
    <property type="entry name" value="Heme-dependent catalase-like"/>
    <property type="match status" value="1"/>
</dbReference>
<dbReference type="GO" id="GO:0020037">
    <property type="term" value="F:heme binding"/>
    <property type="evidence" value="ECO:0007669"/>
    <property type="project" value="InterPro"/>
</dbReference>
<keyword evidence="5" id="KW-0479">Metal-binding</keyword>
<evidence type="ECO:0000256" key="4">
    <source>
        <dbReference type="ARBA" id="ARBA00022617"/>
    </source>
</evidence>
<evidence type="ECO:0000256" key="1">
    <source>
        <dbReference type="ARBA" id="ARBA00001971"/>
    </source>
</evidence>
<evidence type="ECO:0000256" key="5">
    <source>
        <dbReference type="ARBA" id="ARBA00022723"/>
    </source>
</evidence>
<dbReference type="GO" id="GO:0004096">
    <property type="term" value="F:catalase activity"/>
    <property type="evidence" value="ECO:0007669"/>
    <property type="project" value="UniProtKB-EC"/>
</dbReference>
<keyword evidence="8" id="KW-0376">Hydrogen peroxide</keyword>
<dbReference type="EC" id="1.11.1.6" evidence="2"/>
<protein>
    <recommendedName>
        <fullName evidence="2">catalase</fullName>
        <ecNumber evidence="2">1.11.1.6</ecNumber>
    </recommendedName>
</protein>
<evidence type="ECO:0000256" key="7">
    <source>
        <dbReference type="ARBA" id="ARBA00023004"/>
    </source>
</evidence>